<dbReference type="Pfam" id="PF12796">
    <property type="entry name" value="Ank_2"/>
    <property type="match status" value="2"/>
</dbReference>
<keyword evidence="5" id="KW-1185">Reference proteome</keyword>
<dbReference type="PANTHER" id="PTHR24198">
    <property type="entry name" value="ANKYRIN REPEAT AND PROTEIN KINASE DOMAIN-CONTAINING PROTEIN"/>
    <property type="match status" value="1"/>
</dbReference>
<feature type="region of interest" description="Disordered" evidence="3">
    <location>
        <begin position="596"/>
        <end position="658"/>
    </location>
</feature>
<protein>
    <submittedName>
        <fullName evidence="4">Ankyrin repeat-containing domain protein</fullName>
    </submittedName>
</protein>
<evidence type="ECO:0000256" key="1">
    <source>
        <dbReference type="ARBA" id="ARBA00022737"/>
    </source>
</evidence>
<evidence type="ECO:0000256" key="3">
    <source>
        <dbReference type="SAM" id="MobiDB-lite"/>
    </source>
</evidence>
<accession>A0AA39YBV4</accession>
<dbReference type="Gene3D" id="1.25.40.20">
    <property type="entry name" value="Ankyrin repeat-containing domain"/>
    <property type="match status" value="2"/>
</dbReference>
<evidence type="ECO:0000313" key="4">
    <source>
        <dbReference type="EMBL" id="KAK0648701.1"/>
    </source>
</evidence>
<organism evidence="4 5">
    <name type="scientific">Cercophora newfieldiana</name>
    <dbReference type="NCBI Taxonomy" id="92897"/>
    <lineage>
        <taxon>Eukaryota</taxon>
        <taxon>Fungi</taxon>
        <taxon>Dikarya</taxon>
        <taxon>Ascomycota</taxon>
        <taxon>Pezizomycotina</taxon>
        <taxon>Sordariomycetes</taxon>
        <taxon>Sordariomycetidae</taxon>
        <taxon>Sordariales</taxon>
        <taxon>Lasiosphaeriaceae</taxon>
        <taxon>Cercophora</taxon>
    </lineage>
</organism>
<keyword evidence="1" id="KW-0677">Repeat</keyword>
<feature type="compositionally biased region" description="Basic and acidic residues" evidence="3">
    <location>
        <begin position="638"/>
        <end position="647"/>
    </location>
</feature>
<dbReference type="InterPro" id="IPR036770">
    <property type="entry name" value="Ankyrin_rpt-contain_sf"/>
</dbReference>
<evidence type="ECO:0000313" key="5">
    <source>
        <dbReference type="Proteomes" id="UP001174936"/>
    </source>
</evidence>
<dbReference type="SMART" id="SM00248">
    <property type="entry name" value="ANK"/>
    <property type="match status" value="7"/>
</dbReference>
<feature type="compositionally biased region" description="Basic and acidic residues" evidence="3">
    <location>
        <begin position="596"/>
        <end position="623"/>
    </location>
</feature>
<dbReference type="AlphaFoldDB" id="A0AA39YBV4"/>
<proteinExistence type="predicted"/>
<dbReference type="EMBL" id="JAULSV010000003">
    <property type="protein sequence ID" value="KAK0648701.1"/>
    <property type="molecule type" value="Genomic_DNA"/>
</dbReference>
<reference evidence="4" key="1">
    <citation type="submission" date="2023-06" db="EMBL/GenBank/DDBJ databases">
        <title>Genome-scale phylogeny and comparative genomics of the fungal order Sordariales.</title>
        <authorList>
            <consortium name="Lawrence Berkeley National Laboratory"/>
            <person name="Hensen N."/>
            <person name="Bonometti L."/>
            <person name="Westerberg I."/>
            <person name="Brannstrom I.O."/>
            <person name="Guillou S."/>
            <person name="Cros-Aarteil S."/>
            <person name="Calhoun S."/>
            <person name="Haridas S."/>
            <person name="Kuo A."/>
            <person name="Mondo S."/>
            <person name="Pangilinan J."/>
            <person name="Riley R."/>
            <person name="Labutti K."/>
            <person name="Andreopoulos B."/>
            <person name="Lipzen A."/>
            <person name="Chen C."/>
            <person name="Yanf M."/>
            <person name="Daum C."/>
            <person name="Ng V."/>
            <person name="Clum A."/>
            <person name="Steindorff A."/>
            <person name="Ohm R."/>
            <person name="Martin F."/>
            <person name="Silar P."/>
            <person name="Natvig D."/>
            <person name="Lalanne C."/>
            <person name="Gautier V."/>
            <person name="Ament-Velasquez S.L."/>
            <person name="Kruys A."/>
            <person name="Hutchinson M.I."/>
            <person name="Powell A.J."/>
            <person name="Barry K."/>
            <person name="Miller A.N."/>
            <person name="Grigoriev I.V."/>
            <person name="Debuchy R."/>
            <person name="Gladieux P."/>
            <person name="Thoren M.H."/>
            <person name="Johannesson H."/>
        </authorList>
    </citation>
    <scope>NUCLEOTIDE SEQUENCE</scope>
    <source>
        <strain evidence="4">SMH2532-1</strain>
    </source>
</reference>
<name>A0AA39YBV4_9PEZI</name>
<dbReference type="SUPFAM" id="SSF48403">
    <property type="entry name" value="Ankyrin repeat"/>
    <property type="match status" value="1"/>
</dbReference>
<comment type="caution">
    <text evidence="4">The sequence shown here is derived from an EMBL/GenBank/DDBJ whole genome shotgun (WGS) entry which is preliminary data.</text>
</comment>
<dbReference type="Proteomes" id="UP001174936">
    <property type="component" value="Unassembled WGS sequence"/>
</dbReference>
<evidence type="ECO:0000256" key="2">
    <source>
        <dbReference type="ARBA" id="ARBA00023043"/>
    </source>
</evidence>
<dbReference type="InterPro" id="IPR002110">
    <property type="entry name" value="Ankyrin_rpt"/>
</dbReference>
<keyword evidence="2" id="KW-0040">ANK repeat</keyword>
<dbReference type="PANTHER" id="PTHR24198:SF165">
    <property type="entry name" value="ANKYRIN REPEAT-CONTAINING PROTEIN-RELATED"/>
    <property type="match status" value="1"/>
</dbReference>
<sequence length="658" mass="70795">MASKPAALEGQLLAEAGLRPLDSLPNEILDNIFDHVVPTGWIVQHALFPACGHKNGLFGRKGPTIIWLLASMVAVEKGNGGGIAGVISRAVSSLMAQRPGAIEGAAAGVVQSDSELITEACKLAFAYQGPTLWRDLSPQENSYDNSTVISAYDPASTPVLQLACFIGEASLAESLLAGGANPNTANNDLGSAAYAAAINGHLNIICILANHGCEFKEPNTGYHGTAFQAANYGGHLDIMKLLAPRMDASCAGSFNDCLVDAARVELGSFEGDSEDLDYMFPPDWDPRRSCALALAASKGHTEVLQLLLEHYDIDLRDFVSDRYYAPLLHLATRGGHLEAVRYLIKREDIDLNAVDPLKIYQAILSGCVPVLQLLLSQPNIDLKERGGDFSPLEMAVHEFQPKMVECLLAQPTIDPNHCTGDVPPIHYPLIFDNSGSKKVLGLLLAHPSIDPNVRDGQGSTPLGRAALMFWGISTFPKACSILAHPRTDPNLYDNERQTPLLLLATSCGPFDKDKCDFMLRLLQHPKIKPPLYVAVTVGNERAVEALLQHPSIKVTITLLKVAKEPRIIELLTAHKTLLADRQVLKAEKVLGKARETAEKARKVAEKPEHDLEAAKENARKVKSVESTGGLGDGAGGAVDEKGEEKVEGGNLEPDEAIM</sequence>
<gene>
    <name evidence="4" type="ORF">B0T16DRAFT_456160</name>
</gene>